<organism evidence="1 2">
    <name type="scientific">Arctium lappa</name>
    <name type="common">Greater burdock</name>
    <name type="synonym">Lappa major</name>
    <dbReference type="NCBI Taxonomy" id="4217"/>
    <lineage>
        <taxon>Eukaryota</taxon>
        <taxon>Viridiplantae</taxon>
        <taxon>Streptophyta</taxon>
        <taxon>Embryophyta</taxon>
        <taxon>Tracheophyta</taxon>
        <taxon>Spermatophyta</taxon>
        <taxon>Magnoliopsida</taxon>
        <taxon>eudicotyledons</taxon>
        <taxon>Gunneridae</taxon>
        <taxon>Pentapetalae</taxon>
        <taxon>asterids</taxon>
        <taxon>campanulids</taxon>
        <taxon>Asterales</taxon>
        <taxon>Asteraceae</taxon>
        <taxon>Carduoideae</taxon>
        <taxon>Cardueae</taxon>
        <taxon>Arctiinae</taxon>
        <taxon>Arctium</taxon>
    </lineage>
</organism>
<dbReference type="EMBL" id="CM042055">
    <property type="protein sequence ID" value="KAI3701839.1"/>
    <property type="molecule type" value="Genomic_DNA"/>
</dbReference>
<evidence type="ECO:0000313" key="2">
    <source>
        <dbReference type="Proteomes" id="UP001055879"/>
    </source>
</evidence>
<keyword evidence="2" id="KW-1185">Reference proteome</keyword>
<proteinExistence type="predicted"/>
<name>A0ACB8ZVW5_ARCLA</name>
<reference evidence="2" key="1">
    <citation type="journal article" date="2022" name="Mol. Ecol. Resour.">
        <title>The genomes of chicory, endive, great burdock and yacon provide insights into Asteraceae palaeo-polyploidization history and plant inulin production.</title>
        <authorList>
            <person name="Fan W."/>
            <person name="Wang S."/>
            <person name="Wang H."/>
            <person name="Wang A."/>
            <person name="Jiang F."/>
            <person name="Liu H."/>
            <person name="Zhao H."/>
            <person name="Xu D."/>
            <person name="Zhang Y."/>
        </authorList>
    </citation>
    <scope>NUCLEOTIDE SEQUENCE [LARGE SCALE GENOMIC DNA]</scope>
    <source>
        <strain evidence="2">cv. Niubang</strain>
    </source>
</reference>
<dbReference type="Proteomes" id="UP001055879">
    <property type="component" value="Linkage Group LG09"/>
</dbReference>
<sequence>MKMRIADISPLVQWRRIQIGSALESTFPESHIIYGVLRMESKCRVVEDIEWDSLTVKGTCQETEKRYLCFTFAPDPATISFLLSSIVCLLLKSIRQDVTVQQIRNELTAKVYETHARLAVEVGDMSEYNQVCVQPSCSLFTFDAQIIGLTLQRIQQYFDVQITGLALQ</sequence>
<protein>
    <submittedName>
        <fullName evidence="1">Uncharacterized protein</fullName>
    </submittedName>
</protein>
<gene>
    <name evidence="1" type="ORF">L6452_27219</name>
</gene>
<accession>A0ACB8ZVW5</accession>
<reference evidence="1 2" key="2">
    <citation type="journal article" date="2022" name="Mol. Ecol. Resour.">
        <title>The genomes of chicory, endive, great burdock and yacon provide insights into Asteraceae paleo-polyploidization history and plant inulin production.</title>
        <authorList>
            <person name="Fan W."/>
            <person name="Wang S."/>
            <person name="Wang H."/>
            <person name="Wang A."/>
            <person name="Jiang F."/>
            <person name="Liu H."/>
            <person name="Zhao H."/>
            <person name="Xu D."/>
            <person name="Zhang Y."/>
        </authorList>
    </citation>
    <scope>NUCLEOTIDE SEQUENCE [LARGE SCALE GENOMIC DNA]</scope>
    <source>
        <strain evidence="2">cv. Niubang</strain>
    </source>
</reference>
<comment type="caution">
    <text evidence="1">The sequence shown here is derived from an EMBL/GenBank/DDBJ whole genome shotgun (WGS) entry which is preliminary data.</text>
</comment>
<evidence type="ECO:0000313" key="1">
    <source>
        <dbReference type="EMBL" id="KAI3701839.1"/>
    </source>
</evidence>